<keyword evidence="4" id="KW-1185">Reference proteome</keyword>
<dbReference type="PANTHER" id="PTHR38340">
    <property type="entry name" value="S-LAYER PROTEIN"/>
    <property type="match status" value="1"/>
</dbReference>
<dbReference type="Pfam" id="PF00353">
    <property type="entry name" value="HemolysinCabind"/>
    <property type="match status" value="2"/>
</dbReference>
<dbReference type="Gene3D" id="2.150.10.10">
    <property type="entry name" value="Serralysin-like metalloprotease, C-terminal"/>
    <property type="match status" value="3"/>
</dbReference>
<name>A0ABX7BI11_9PROT</name>
<evidence type="ECO:0000256" key="1">
    <source>
        <dbReference type="ARBA" id="ARBA00004613"/>
    </source>
</evidence>
<reference evidence="3" key="1">
    <citation type="submission" date="2021-02" db="EMBL/GenBank/DDBJ databases">
        <title>Skermanella TT6 skin isolate.</title>
        <authorList>
            <person name="Lee K."/>
            <person name="Ganzorig M."/>
        </authorList>
    </citation>
    <scope>NUCLEOTIDE SEQUENCE</scope>
    <source>
        <strain evidence="3">TT6</strain>
    </source>
</reference>
<gene>
    <name evidence="3" type="ORF">IGS68_35130</name>
</gene>
<protein>
    <recommendedName>
        <fullName evidence="5">Hemolysin type calcium-binding protein</fullName>
    </recommendedName>
</protein>
<dbReference type="InterPro" id="IPR050557">
    <property type="entry name" value="RTX_toxin/Mannuronan_C5-epim"/>
</dbReference>
<dbReference type="InterPro" id="IPR001343">
    <property type="entry name" value="Hemolysn_Ca-bd"/>
</dbReference>
<keyword evidence="3" id="KW-0614">Plasmid</keyword>
<sequence>MARIIGKGPSTTTWGTRWDDTIDIRGAAGGYGQGGNDTITGDGAANKLVGGDGHDHLVGNGGNDALFGGTGNDYLSGGSGNDMLYGDAGNDRLSGGSGNDRVRGGDGNDIIEHTVRTKGLLPASSDDYQGGSGTDTLLINVVGETENYGPARPEIRIDDHGNGVLAYTNYEMESDFVQAASFSGIERFQLTQDSAPLAYRGGALNATVLGGSGSDLFQGGSGDEMFDGGAGGDLVQVLWRPGMTLGYDYIRNFDPTQDAIAKNSRDEYDTGPDPLGITSVEKHGHTFFTFTDKTTGTVVGMLEVDTVGIPPIPPDDYIVG</sequence>
<dbReference type="InterPro" id="IPR011049">
    <property type="entry name" value="Serralysin-like_metalloprot_C"/>
</dbReference>
<proteinExistence type="predicted"/>
<dbReference type="Proteomes" id="UP000595197">
    <property type="component" value="Plasmid pTT6-5"/>
</dbReference>
<evidence type="ECO:0008006" key="5">
    <source>
        <dbReference type="Google" id="ProtNLM"/>
    </source>
</evidence>
<accession>A0ABX7BI11</accession>
<dbReference type="PANTHER" id="PTHR38340:SF1">
    <property type="entry name" value="S-LAYER PROTEIN"/>
    <property type="match status" value="1"/>
</dbReference>
<dbReference type="EMBL" id="CP067425">
    <property type="protein sequence ID" value="QQP94046.1"/>
    <property type="molecule type" value="Genomic_DNA"/>
</dbReference>
<evidence type="ECO:0000256" key="2">
    <source>
        <dbReference type="ARBA" id="ARBA00022525"/>
    </source>
</evidence>
<dbReference type="RefSeq" id="WP_201083944.1">
    <property type="nucleotide sequence ID" value="NZ_CP067425.2"/>
</dbReference>
<dbReference type="PRINTS" id="PR00313">
    <property type="entry name" value="CABNDNGRPT"/>
</dbReference>
<comment type="subcellular location">
    <subcellularLocation>
        <location evidence="1">Secreted</location>
    </subcellularLocation>
</comment>
<geneLocation type="plasmid" evidence="3 4">
    <name>pTT6-5</name>
</geneLocation>
<dbReference type="SUPFAM" id="SSF51120">
    <property type="entry name" value="beta-Roll"/>
    <property type="match status" value="2"/>
</dbReference>
<organism evidence="3 4">
    <name type="scientific">Skermanella cutis</name>
    <dbReference type="NCBI Taxonomy" id="2775420"/>
    <lineage>
        <taxon>Bacteria</taxon>
        <taxon>Pseudomonadati</taxon>
        <taxon>Pseudomonadota</taxon>
        <taxon>Alphaproteobacteria</taxon>
        <taxon>Rhodospirillales</taxon>
        <taxon>Azospirillaceae</taxon>
        <taxon>Skermanella</taxon>
    </lineage>
</organism>
<dbReference type="InterPro" id="IPR018511">
    <property type="entry name" value="Hemolysin-typ_Ca-bd_CS"/>
</dbReference>
<evidence type="ECO:0000313" key="4">
    <source>
        <dbReference type="Proteomes" id="UP000595197"/>
    </source>
</evidence>
<evidence type="ECO:0000313" key="3">
    <source>
        <dbReference type="EMBL" id="QQP94046.1"/>
    </source>
</evidence>
<keyword evidence="2" id="KW-0964">Secreted</keyword>
<dbReference type="PROSITE" id="PS00330">
    <property type="entry name" value="HEMOLYSIN_CALCIUM"/>
    <property type="match status" value="1"/>
</dbReference>